<dbReference type="AlphaFoldDB" id="A0A1J5IF35"/>
<feature type="domain" description="DUF7305" evidence="1">
    <location>
        <begin position="395"/>
        <end position="461"/>
    </location>
</feature>
<dbReference type="STRING" id="1817892.AUK40_05820"/>
<proteinExistence type="predicted"/>
<name>A0A1J5IF35_9BACT</name>
<accession>A0A1J5IF35</accession>
<sequence length="555" mass="59905">MSHRDQTNILRITWQGRAFRCALVWFVCLVFAGPLRVSAYSSANYRIDDYVIDSGGAFDLRGGCVKNFGSPWSCGYFDSAFGEARGEVNTSASYILLDGQLYYDDDPPLFPPLGSADPNFMYWVQNVTPNSATFHIHTMDAIVPDPASFELRSGLNLTSIYYKASPDGSPGSWGYSDAANAWFMLGDTMAFADWKPVEQIRSTLAGCFGLVSCVTETGLTPLDDMSYAVAARPEVIRVSLNFSGHPFDAGTPGDEEKKTRVSPDSVVIFKAVDNAGNVVFSAEISSTPWLKTMNGDVHSNRKVIMFNTPPADNVAYMVSAADSIVNMTSERDWVIPNYPAYLEKLDWPPLDYAILVSRAQGGGAVDDGHGDGGVIADGVSDLDYFLDSANNRFDDQTVYYKDGNLTIGNGGGYEGVASNGAATIVVDGDLSINGNFVLNGGGYMAFLVRGNININGNVSEIRGTYTADFIPETTNGGLINTGDDSASPIQLVIAGQLIARSGFIFNRIFTGSFDGGSFVNEPSELVIYDPQVIINTPPGIKEFPSLGAWQEVRPK</sequence>
<comment type="caution">
    <text evidence="2">The sequence shown here is derived from an EMBL/GenBank/DDBJ whole genome shotgun (WGS) entry which is preliminary data.</text>
</comment>
<evidence type="ECO:0000313" key="3">
    <source>
        <dbReference type="Proteomes" id="UP000183245"/>
    </source>
</evidence>
<organism evidence="2 3">
    <name type="scientific">Candidatus Wirthbacteria bacterium CG2_30_54_11</name>
    <dbReference type="NCBI Taxonomy" id="1817892"/>
    <lineage>
        <taxon>Bacteria</taxon>
        <taxon>Candidatus Wirthbacteria</taxon>
    </lineage>
</organism>
<reference evidence="2 3" key="1">
    <citation type="journal article" date="2016" name="Environ. Microbiol.">
        <title>Genomic resolution of a cold subsurface aquifer community provides metabolic insights for novel microbes adapted to high CO concentrations.</title>
        <authorList>
            <person name="Probst A.J."/>
            <person name="Castelle C.J."/>
            <person name="Singh A."/>
            <person name="Brown C.T."/>
            <person name="Anantharaman K."/>
            <person name="Sharon I."/>
            <person name="Hug L.A."/>
            <person name="Burstein D."/>
            <person name="Emerson J.B."/>
            <person name="Thomas B.C."/>
            <person name="Banfield J.F."/>
        </authorList>
    </citation>
    <scope>NUCLEOTIDE SEQUENCE [LARGE SCALE GENOMIC DNA]</scope>
    <source>
        <strain evidence="2">CG2_30_54_11</strain>
    </source>
</reference>
<dbReference type="EMBL" id="MNZT01000105">
    <property type="protein sequence ID" value="OIP95697.1"/>
    <property type="molecule type" value="Genomic_DNA"/>
</dbReference>
<dbReference type="InterPro" id="IPR055729">
    <property type="entry name" value="DUF7305"/>
</dbReference>
<protein>
    <recommendedName>
        <fullName evidence="1">DUF7305 domain-containing protein</fullName>
    </recommendedName>
</protein>
<dbReference type="Proteomes" id="UP000183245">
    <property type="component" value="Unassembled WGS sequence"/>
</dbReference>
<dbReference type="Pfam" id="PF23981">
    <property type="entry name" value="DUF7305"/>
    <property type="match status" value="1"/>
</dbReference>
<evidence type="ECO:0000313" key="2">
    <source>
        <dbReference type="EMBL" id="OIP95697.1"/>
    </source>
</evidence>
<evidence type="ECO:0000259" key="1">
    <source>
        <dbReference type="Pfam" id="PF23981"/>
    </source>
</evidence>
<gene>
    <name evidence="2" type="ORF">AUK40_05820</name>
</gene>